<comment type="caution">
    <text evidence="1">The sequence shown here is derived from an EMBL/GenBank/DDBJ whole genome shotgun (WGS) entry which is preliminary data.</text>
</comment>
<evidence type="ECO:0000313" key="2">
    <source>
        <dbReference type="Proteomes" id="UP001159405"/>
    </source>
</evidence>
<gene>
    <name evidence="1" type="ORF">PLOB_00000147</name>
</gene>
<protein>
    <submittedName>
        <fullName evidence="1">Uncharacterized protein</fullName>
    </submittedName>
</protein>
<proteinExistence type="predicted"/>
<dbReference type="Proteomes" id="UP001159405">
    <property type="component" value="Unassembled WGS sequence"/>
</dbReference>
<keyword evidence="2" id="KW-1185">Reference proteome</keyword>
<name>A0ABN8MV32_9CNID</name>
<accession>A0ABN8MV32</accession>
<sequence>MAHRVTGKSEAILRLPRNRLLVQIPDRYYVISAEFLLMLNKFLEASKAFNLTISLSKTEALYQPAPDTTSVEPNMSIDDTPLANADSFNYLAWTVPS</sequence>
<evidence type="ECO:0000313" key="1">
    <source>
        <dbReference type="EMBL" id="CAH3032651.1"/>
    </source>
</evidence>
<reference evidence="1 2" key="1">
    <citation type="submission" date="2022-05" db="EMBL/GenBank/DDBJ databases">
        <authorList>
            <consortium name="Genoscope - CEA"/>
            <person name="William W."/>
        </authorList>
    </citation>
    <scope>NUCLEOTIDE SEQUENCE [LARGE SCALE GENOMIC DNA]</scope>
</reference>
<dbReference type="EMBL" id="CALNXK010000001">
    <property type="protein sequence ID" value="CAH3032651.1"/>
    <property type="molecule type" value="Genomic_DNA"/>
</dbReference>
<organism evidence="1 2">
    <name type="scientific">Porites lobata</name>
    <dbReference type="NCBI Taxonomy" id="104759"/>
    <lineage>
        <taxon>Eukaryota</taxon>
        <taxon>Metazoa</taxon>
        <taxon>Cnidaria</taxon>
        <taxon>Anthozoa</taxon>
        <taxon>Hexacorallia</taxon>
        <taxon>Scleractinia</taxon>
        <taxon>Fungiina</taxon>
        <taxon>Poritidae</taxon>
        <taxon>Porites</taxon>
    </lineage>
</organism>